<evidence type="ECO:0008006" key="3">
    <source>
        <dbReference type="Google" id="ProtNLM"/>
    </source>
</evidence>
<protein>
    <recommendedName>
        <fullName evidence="3">Polyketide cyclase / dehydrase and lipid transport</fullName>
    </recommendedName>
</protein>
<dbReference type="EMBL" id="JACHGY010000001">
    <property type="protein sequence ID" value="MBB6428940.1"/>
    <property type="molecule type" value="Genomic_DNA"/>
</dbReference>
<comment type="caution">
    <text evidence="1">The sequence shown here is derived from an EMBL/GenBank/DDBJ whole genome shotgun (WGS) entry which is preliminary data.</text>
</comment>
<proteinExistence type="predicted"/>
<evidence type="ECO:0000313" key="1">
    <source>
        <dbReference type="EMBL" id="MBB6428940.1"/>
    </source>
</evidence>
<dbReference type="AlphaFoldDB" id="A0A7X0LJ55"/>
<organism evidence="1 2">
    <name type="scientific">Algisphaera agarilytica</name>
    <dbReference type="NCBI Taxonomy" id="1385975"/>
    <lineage>
        <taxon>Bacteria</taxon>
        <taxon>Pseudomonadati</taxon>
        <taxon>Planctomycetota</taxon>
        <taxon>Phycisphaerae</taxon>
        <taxon>Phycisphaerales</taxon>
        <taxon>Phycisphaeraceae</taxon>
        <taxon>Algisphaera</taxon>
    </lineage>
</organism>
<dbReference type="Proteomes" id="UP000541810">
    <property type="component" value="Unassembled WGS sequence"/>
</dbReference>
<dbReference type="PROSITE" id="PS51257">
    <property type="entry name" value="PROKAR_LIPOPROTEIN"/>
    <property type="match status" value="1"/>
</dbReference>
<dbReference type="InterPro" id="IPR023393">
    <property type="entry name" value="START-like_dom_sf"/>
</dbReference>
<evidence type="ECO:0000313" key="2">
    <source>
        <dbReference type="Proteomes" id="UP000541810"/>
    </source>
</evidence>
<accession>A0A7X0LJ55</accession>
<dbReference type="Gene3D" id="3.30.530.20">
    <property type="match status" value="1"/>
</dbReference>
<dbReference type="RefSeq" id="WP_184676517.1">
    <property type="nucleotide sequence ID" value="NZ_JACHGY010000001.1"/>
</dbReference>
<reference evidence="1 2" key="1">
    <citation type="submission" date="2020-08" db="EMBL/GenBank/DDBJ databases">
        <title>Genomic Encyclopedia of Type Strains, Phase IV (KMG-IV): sequencing the most valuable type-strain genomes for metagenomic binning, comparative biology and taxonomic classification.</title>
        <authorList>
            <person name="Goeker M."/>
        </authorList>
    </citation>
    <scope>NUCLEOTIDE SEQUENCE [LARGE SCALE GENOMIC DNA]</scope>
    <source>
        <strain evidence="1 2">DSM 103725</strain>
    </source>
</reference>
<dbReference type="InterPro" id="IPR019587">
    <property type="entry name" value="Polyketide_cyclase/dehydratase"/>
</dbReference>
<keyword evidence="2" id="KW-1185">Reference proteome</keyword>
<gene>
    <name evidence="1" type="ORF">HNQ40_000746</name>
</gene>
<name>A0A7X0LJ55_9BACT</name>
<sequence length="227" mass="26082">MRRRDTPHHTANKHHPPLLSVLTWLLAAGCAAPSEERYASAEVSHEDQRQRDLIRPPMVGDDRYVWVEAQREYDVSPEVFWERFFDTPLADILRPSPTFPGVERTVLLVGNDWDHPGARRRLEFLDGHSAVEELLTFDPPRAFSTQFWALTSDDRRGVAHGVSRWTVTPLDGGERSRVRWRYGLLPHNPVVGLIVRRKAEQEVRPDQLEASLRRLESLVTPLTGSEE</sequence>
<dbReference type="SUPFAM" id="SSF55961">
    <property type="entry name" value="Bet v1-like"/>
    <property type="match status" value="1"/>
</dbReference>
<dbReference type="Pfam" id="PF10604">
    <property type="entry name" value="Polyketide_cyc2"/>
    <property type="match status" value="1"/>
</dbReference>